<feature type="chain" id="PRO_5041424010" evidence="1">
    <location>
        <begin position="19"/>
        <end position="300"/>
    </location>
</feature>
<dbReference type="InterPro" id="IPR029044">
    <property type="entry name" value="Nucleotide-diphossugar_trans"/>
</dbReference>
<organism evidence="2 3">
    <name type="scientific">Effrenium voratum</name>
    <dbReference type="NCBI Taxonomy" id="2562239"/>
    <lineage>
        <taxon>Eukaryota</taxon>
        <taxon>Sar</taxon>
        <taxon>Alveolata</taxon>
        <taxon>Dinophyceae</taxon>
        <taxon>Suessiales</taxon>
        <taxon>Symbiodiniaceae</taxon>
        <taxon>Effrenium</taxon>
    </lineage>
</organism>
<feature type="signal peptide" evidence="1">
    <location>
        <begin position="1"/>
        <end position="18"/>
    </location>
</feature>
<dbReference type="PANTHER" id="PTHR11183">
    <property type="entry name" value="GLYCOGENIN SUBFAMILY MEMBER"/>
    <property type="match status" value="1"/>
</dbReference>
<dbReference type="InterPro" id="IPR050587">
    <property type="entry name" value="GNT1/Glycosyltrans_8"/>
</dbReference>
<keyword evidence="1" id="KW-0732">Signal</keyword>
<dbReference type="Proteomes" id="UP001178507">
    <property type="component" value="Unassembled WGS sequence"/>
</dbReference>
<dbReference type="EMBL" id="CAUJNA010001149">
    <property type="protein sequence ID" value="CAJ1384764.1"/>
    <property type="molecule type" value="Genomic_DNA"/>
</dbReference>
<protein>
    <submittedName>
        <fullName evidence="2">Uncharacterized protein</fullName>
    </submittedName>
</protein>
<dbReference type="SUPFAM" id="SSF53448">
    <property type="entry name" value="Nucleotide-diphospho-sugar transferases"/>
    <property type="match status" value="1"/>
</dbReference>
<dbReference type="Gene3D" id="3.90.550.10">
    <property type="entry name" value="Spore Coat Polysaccharide Biosynthesis Protein SpsA, Chain A"/>
    <property type="match status" value="1"/>
</dbReference>
<accession>A0AA36MY18</accession>
<reference evidence="2" key="1">
    <citation type="submission" date="2023-08" db="EMBL/GenBank/DDBJ databases">
        <authorList>
            <person name="Chen Y."/>
            <person name="Shah S."/>
            <person name="Dougan E. K."/>
            <person name="Thang M."/>
            <person name="Chan C."/>
        </authorList>
    </citation>
    <scope>NUCLEOTIDE SEQUENCE</scope>
</reference>
<sequence>MWCGQMIRAFLLAAPAVCIRPGPEPLLSGSLVQSKGAFLQPNKFAYVWYLADGDDDIACAVLVAASTVRTGLRPNVDLVAIYNGAVPGRPRFETLGIKLIRVEEAAAKGEYQWRESFLKLRAAELFQYDRVVYFDVDAFPLGSLDNLFDIARFPVEIAAPRAYWLEQPFVQSGGPMVIDPRRLFYSRDFSEPMNASVGEVGGEMDWVNAHFRDRMDVLDGFYALLIGEWCGSDGIYKHWQNHFEKSSQWVMENAAMVHFIADWKPWRLTSVSAVAAKCPSAQPQLLQIFERWWAAKAKVC</sequence>
<name>A0AA36MY18_9DINO</name>
<evidence type="ECO:0000256" key="1">
    <source>
        <dbReference type="SAM" id="SignalP"/>
    </source>
</evidence>
<gene>
    <name evidence="2" type="ORF">EVOR1521_LOCUS11564</name>
</gene>
<keyword evidence="3" id="KW-1185">Reference proteome</keyword>
<dbReference type="AlphaFoldDB" id="A0AA36MY18"/>
<proteinExistence type="predicted"/>
<evidence type="ECO:0000313" key="2">
    <source>
        <dbReference type="EMBL" id="CAJ1384764.1"/>
    </source>
</evidence>
<comment type="caution">
    <text evidence="2">The sequence shown here is derived from an EMBL/GenBank/DDBJ whole genome shotgun (WGS) entry which is preliminary data.</text>
</comment>
<evidence type="ECO:0000313" key="3">
    <source>
        <dbReference type="Proteomes" id="UP001178507"/>
    </source>
</evidence>